<sequence>MLSAQAVNYVRIGKSGLKVSAPILHVLVGSYLSVFVLIKVTVQTGRCNEYGFAKITCSAGLGFTLTASPRSASYQEVPNTSLILAKCHHLVHKDVGFTASNTPELSNTHDYVN</sequence>
<protein>
    <submittedName>
        <fullName evidence="2">Uncharacterized protein</fullName>
    </submittedName>
</protein>
<evidence type="ECO:0000313" key="3">
    <source>
        <dbReference type="Proteomes" id="UP000559256"/>
    </source>
</evidence>
<name>A0A8H5D942_9AGAR</name>
<keyword evidence="1" id="KW-0812">Transmembrane</keyword>
<dbReference type="EMBL" id="JAACJM010000056">
    <property type="protein sequence ID" value="KAF5355533.1"/>
    <property type="molecule type" value="Genomic_DNA"/>
</dbReference>
<reference evidence="2 3" key="1">
    <citation type="journal article" date="2020" name="ISME J.">
        <title>Uncovering the hidden diversity of litter-decomposition mechanisms in mushroom-forming fungi.</title>
        <authorList>
            <person name="Floudas D."/>
            <person name="Bentzer J."/>
            <person name="Ahren D."/>
            <person name="Johansson T."/>
            <person name="Persson P."/>
            <person name="Tunlid A."/>
        </authorList>
    </citation>
    <scope>NUCLEOTIDE SEQUENCE [LARGE SCALE GENOMIC DNA]</scope>
    <source>
        <strain evidence="2 3">CBS 291.85</strain>
    </source>
</reference>
<evidence type="ECO:0000313" key="2">
    <source>
        <dbReference type="EMBL" id="KAF5355533.1"/>
    </source>
</evidence>
<keyword evidence="1" id="KW-1133">Transmembrane helix</keyword>
<gene>
    <name evidence="2" type="ORF">D9758_006367</name>
</gene>
<dbReference type="Proteomes" id="UP000559256">
    <property type="component" value="Unassembled WGS sequence"/>
</dbReference>
<dbReference type="OrthoDB" id="1720422at2759"/>
<feature type="transmembrane region" description="Helical" evidence="1">
    <location>
        <begin position="20"/>
        <end position="38"/>
    </location>
</feature>
<proteinExistence type="predicted"/>
<dbReference type="AlphaFoldDB" id="A0A8H5D942"/>
<evidence type="ECO:0000256" key="1">
    <source>
        <dbReference type="SAM" id="Phobius"/>
    </source>
</evidence>
<organism evidence="2 3">
    <name type="scientific">Tetrapyrgos nigripes</name>
    <dbReference type="NCBI Taxonomy" id="182062"/>
    <lineage>
        <taxon>Eukaryota</taxon>
        <taxon>Fungi</taxon>
        <taxon>Dikarya</taxon>
        <taxon>Basidiomycota</taxon>
        <taxon>Agaricomycotina</taxon>
        <taxon>Agaricomycetes</taxon>
        <taxon>Agaricomycetidae</taxon>
        <taxon>Agaricales</taxon>
        <taxon>Marasmiineae</taxon>
        <taxon>Marasmiaceae</taxon>
        <taxon>Tetrapyrgos</taxon>
    </lineage>
</organism>
<keyword evidence="3" id="KW-1185">Reference proteome</keyword>
<accession>A0A8H5D942</accession>
<keyword evidence="1" id="KW-0472">Membrane</keyword>
<comment type="caution">
    <text evidence="2">The sequence shown here is derived from an EMBL/GenBank/DDBJ whole genome shotgun (WGS) entry which is preliminary data.</text>
</comment>